<accession>A0ACA9Q391</accession>
<evidence type="ECO:0000313" key="2">
    <source>
        <dbReference type="Proteomes" id="UP000789525"/>
    </source>
</evidence>
<dbReference type="Proteomes" id="UP000789525">
    <property type="component" value="Unassembled WGS sequence"/>
</dbReference>
<protein>
    <submittedName>
        <fullName evidence="1">10872_t:CDS:1</fullName>
    </submittedName>
</protein>
<dbReference type="EMBL" id="CAJVPT010044727">
    <property type="protein sequence ID" value="CAG8734885.1"/>
    <property type="molecule type" value="Genomic_DNA"/>
</dbReference>
<evidence type="ECO:0000313" key="1">
    <source>
        <dbReference type="EMBL" id="CAG8734885.1"/>
    </source>
</evidence>
<organism evidence="1 2">
    <name type="scientific">Acaulospora colombiana</name>
    <dbReference type="NCBI Taxonomy" id="27376"/>
    <lineage>
        <taxon>Eukaryota</taxon>
        <taxon>Fungi</taxon>
        <taxon>Fungi incertae sedis</taxon>
        <taxon>Mucoromycota</taxon>
        <taxon>Glomeromycotina</taxon>
        <taxon>Glomeromycetes</taxon>
        <taxon>Diversisporales</taxon>
        <taxon>Acaulosporaceae</taxon>
        <taxon>Acaulospora</taxon>
    </lineage>
</organism>
<gene>
    <name evidence="1" type="ORF">ACOLOM_LOCUS11850</name>
</gene>
<reference evidence="1" key="1">
    <citation type="submission" date="2021-06" db="EMBL/GenBank/DDBJ databases">
        <authorList>
            <person name="Kallberg Y."/>
            <person name="Tangrot J."/>
            <person name="Rosling A."/>
        </authorList>
    </citation>
    <scope>NUCLEOTIDE SEQUENCE</scope>
    <source>
        <strain evidence="1">CL356</strain>
    </source>
</reference>
<feature type="non-terminal residue" evidence="1">
    <location>
        <position position="129"/>
    </location>
</feature>
<proteinExistence type="predicted"/>
<name>A0ACA9Q391_9GLOM</name>
<comment type="caution">
    <text evidence="1">The sequence shown here is derived from an EMBL/GenBank/DDBJ whole genome shotgun (WGS) entry which is preliminary data.</text>
</comment>
<keyword evidence="2" id="KW-1185">Reference proteome</keyword>
<sequence length="129" mass="15007">MGSPVVEGWDAIQESTLGDKSCILTVFQKGVPIRRLVKWNHLTLSTRFGTRSDYVFLEKIRPIKRSNASDIVATIADKWKYRYFPYRPGCEHQSSLEKKSGRRKMKIDLSQIPAMQDKVKSRWFENRAT</sequence>